<dbReference type="PANTHER" id="PTHR21600:SF81">
    <property type="entry name" value="21S RRNA PSEUDOURIDINE(2819) SYNTHASE"/>
    <property type="match status" value="1"/>
</dbReference>
<accession>A0ABX6EYT2</accession>
<dbReference type="EMBL" id="CP015058">
    <property type="protein sequence ID" value="QGN16914.1"/>
    <property type="molecule type" value="Genomic_DNA"/>
</dbReference>
<comment type="catalytic activity">
    <reaction evidence="5">
        <text>uridine(2819) in 21S rRNA = pseudouridine(2819) in 21S rRNA</text>
        <dbReference type="Rhea" id="RHEA:42556"/>
        <dbReference type="Rhea" id="RHEA-COMP:10113"/>
        <dbReference type="Rhea" id="RHEA-COMP:10114"/>
        <dbReference type="ChEBI" id="CHEBI:65314"/>
        <dbReference type="ChEBI" id="CHEBI:65315"/>
        <dbReference type="EC" id="5.4.99.43"/>
    </reaction>
</comment>
<evidence type="ECO:0000256" key="1">
    <source>
        <dbReference type="ARBA" id="ARBA00004173"/>
    </source>
</evidence>
<evidence type="ECO:0000256" key="3">
    <source>
        <dbReference type="ARBA" id="ARBA00023128"/>
    </source>
</evidence>
<dbReference type="InterPro" id="IPR050188">
    <property type="entry name" value="RluA_PseudoU_synthase"/>
</dbReference>
<evidence type="ECO:0000256" key="10">
    <source>
        <dbReference type="ARBA" id="ARBA00041978"/>
    </source>
</evidence>
<evidence type="ECO:0000256" key="2">
    <source>
        <dbReference type="ARBA" id="ARBA00010876"/>
    </source>
</evidence>
<evidence type="ECO:0000313" key="13">
    <source>
        <dbReference type="EMBL" id="QGN16914.1"/>
    </source>
</evidence>
<dbReference type="PANTHER" id="PTHR21600">
    <property type="entry name" value="MITOCHONDRIAL RNA PSEUDOURIDINE SYNTHASE"/>
    <property type="match status" value="1"/>
</dbReference>
<dbReference type="InterPro" id="IPR006224">
    <property type="entry name" value="PsdUridine_synth_RluA-like_CS"/>
</dbReference>
<dbReference type="SUPFAM" id="SSF55120">
    <property type="entry name" value="Pseudouridine synthase"/>
    <property type="match status" value="1"/>
</dbReference>
<comment type="subcellular location">
    <subcellularLocation>
        <location evidence="1">Mitochondrion</location>
    </subcellularLocation>
</comment>
<evidence type="ECO:0000256" key="11">
    <source>
        <dbReference type="ARBA" id="ARBA00042700"/>
    </source>
</evidence>
<evidence type="ECO:0000256" key="6">
    <source>
        <dbReference type="ARBA" id="ARBA00037513"/>
    </source>
</evidence>
<comment type="similarity">
    <text evidence="2">Belongs to the pseudouridine synthase RluA family.</text>
</comment>
<evidence type="ECO:0000256" key="7">
    <source>
        <dbReference type="ARBA" id="ARBA00038947"/>
    </source>
</evidence>
<protein>
    <recommendedName>
        <fullName evidence="8">21S rRNA pseudouridine(2819) synthase</fullName>
        <ecNumber evidence="7">5.4.99.43</ecNumber>
    </recommendedName>
    <alternativeName>
        <fullName evidence="10">Pseudouridine synthase 5</fullName>
    </alternativeName>
    <alternativeName>
        <fullName evidence="9">Pseudouridylate synthase PUS5</fullName>
    </alternativeName>
    <alternativeName>
        <fullName evidence="11">Uracil hydrolyase PUS5</fullName>
    </alternativeName>
</protein>
<dbReference type="InterPro" id="IPR020103">
    <property type="entry name" value="PsdUridine_synth_cat_dom_sf"/>
</dbReference>
<dbReference type="Proteomes" id="UP000422736">
    <property type="component" value="Chromosome 5"/>
</dbReference>
<evidence type="ECO:0000259" key="12">
    <source>
        <dbReference type="Pfam" id="PF00849"/>
    </source>
</evidence>
<organism evidence="13 14">
    <name type="scientific">Kluyveromyces marxianus</name>
    <name type="common">Yeast</name>
    <name type="synonym">Candida kefyr</name>
    <dbReference type="NCBI Taxonomy" id="4911"/>
    <lineage>
        <taxon>Eukaryota</taxon>
        <taxon>Fungi</taxon>
        <taxon>Dikarya</taxon>
        <taxon>Ascomycota</taxon>
        <taxon>Saccharomycotina</taxon>
        <taxon>Saccharomycetes</taxon>
        <taxon>Saccharomycetales</taxon>
        <taxon>Saccharomycetaceae</taxon>
        <taxon>Kluyveromyces</taxon>
    </lineage>
</organism>
<gene>
    <name evidence="13" type="primary">PUS5</name>
    <name evidence="13" type="ORF">FIM1_3641</name>
</gene>
<sequence length="308" mass="35360">MVTCVARKVNSLRKAHTPVEILKVVTPGLLKTPIKEFEIKIPQKVEVIHSSKHYIVVNKPPFVLSQQPDKKSWYKNHNYSPPIIVNLLPKVLESENAKDIHYKLPVRYYTVQRLDSCVTGGIVLATDKYAAKMFSRNLREGGNAGFPLSRKYVAKVPHLTNNERFHHGLFKLDGAISYLRRVDENHFIVQLITGKKHQVRKLFKEALDKPIYNDYKYGGDMILNKGLQITLHCGYIKTQVGMQLQEHIIPIPEGFRLIWGESIDGNGIFGQNIIDMLRQDWSSEIKVCLKKLKQQEEKSPNNRLIVVT</sequence>
<reference evidence="13 14" key="1">
    <citation type="submission" date="2016-03" db="EMBL/GenBank/DDBJ databases">
        <title>How can Kluyveromyces marxianus grow so fast - potential evolutionary course in Saccharomyces Complex revealed by comparative genomics.</title>
        <authorList>
            <person name="Mo W."/>
            <person name="Lu W."/>
            <person name="Yang X."/>
            <person name="Qi J."/>
            <person name="Lv H."/>
        </authorList>
    </citation>
    <scope>NUCLEOTIDE SEQUENCE [LARGE SCALE GENOMIC DNA]</scope>
    <source>
        <strain evidence="13 14">FIM1</strain>
    </source>
</reference>
<proteinExistence type="inferred from homology"/>
<keyword evidence="3" id="KW-0496">Mitochondrion</keyword>
<evidence type="ECO:0000256" key="4">
    <source>
        <dbReference type="ARBA" id="ARBA00023235"/>
    </source>
</evidence>
<feature type="domain" description="Pseudouridine synthase RsuA/RluA-like" evidence="12">
    <location>
        <begin position="53"/>
        <end position="203"/>
    </location>
</feature>
<dbReference type="PROSITE" id="PS01129">
    <property type="entry name" value="PSI_RLU"/>
    <property type="match status" value="1"/>
</dbReference>
<keyword evidence="14" id="KW-1185">Reference proteome</keyword>
<dbReference type="EC" id="5.4.99.43" evidence="7"/>
<evidence type="ECO:0000313" key="14">
    <source>
        <dbReference type="Proteomes" id="UP000422736"/>
    </source>
</evidence>
<keyword evidence="4" id="KW-0413">Isomerase</keyword>
<comment type="function">
    <text evidence="6">Pseudouridylate synthase responsible for the pseudouridine-2819 formation in mitochondrial 21S rRNA. May modulate the efficiency or the fidelity of the mitochondrial translation machinery.</text>
</comment>
<evidence type="ECO:0000256" key="5">
    <source>
        <dbReference type="ARBA" id="ARBA00036927"/>
    </source>
</evidence>
<dbReference type="Gene3D" id="3.30.2350.10">
    <property type="entry name" value="Pseudouridine synthase"/>
    <property type="match status" value="2"/>
</dbReference>
<dbReference type="Pfam" id="PF00849">
    <property type="entry name" value="PseudoU_synth_2"/>
    <property type="match status" value="1"/>
</dbReference>
<evidence type="ECO:0000256" key="9">
    <source>
        <dbReference type="ARBA" id="ARBA00041561"/>
    </source>
</evidence>
<dbReference type="InterPro" id="IPR006145">
    <property type="entry name" value="PsdUridine_synth_RsuA/RluA"/>
</dbReference>
<name>A0ABX6EYT2_KLUMA</name>
<evidence type="ECO:0000256" key="8">
    <source>
        <dbReference type="ARBA" id="ARBA00040626"/>
    </source>
</evidence>